<accession>A0A066VSW1</accession>
<dbReference type="AlphaFoldDB" id="A0A066VSW1"/>
<name>A0A066VSW1_TILAU</name>
<protein>
    <submittedName>
        <fullName evidence="1">Uncharacterized protein</fullName>
    </submittedName>
</protein>
<dbReference type="HOGENOM" id="CLU_1403333_0_0_1"/>
<sequence>MTDRIDERNSGLPLPNTEEYNECIFVRSERSKLLATANALKLTSVQWMSFFGCKTGSSIKCEQLAISRRRSCPPLTPAQQNSSRMILSSWTHLIGFIAAEAGSEYYREPASKTQDIGLAYYSKYAIKAHILLPQPTISKPIAFLASCAQGRTTHGQRIVARLLIPWSREQIGTTRAVSTTFVQPPEEAKAPKEQ</sequence>
<organism evidence="1 2">
    <name type="scientific">Tilletiaria anomala (strain ATCC 24038 / CBS 436.72 / UBC 951)</name>
    <dbReference type="NCBI Taxonomy" id="1037660"/>
    <lineage>
        <taxon>Eukaryota</taxon>
        <taxon>Fungi</taxon>
        <taxon>Dikarya</taxon>
        <taxon>Basidiomycota</taxon>
        <taxon>Ustilaginomycotina</taxon>
        <taxon>Exobasidiomycetes</taxon>
        <taxon>Georgefischeriales</taxon>
        <taxon>Tilletiariaceae</taxon>
        <taxon>Tilletiaria</taxon>
    </lineage>
</organism>
<keyword evidence="2" id="KW-1185">Reference proteome</keyword>
<dbReference type="OrthoDB" id="411064at2759"/>
<evidence type="ECO:0000313" key="2">
    <source>
        <dbReference type="Proteomes" id="UP000027361"/>
    </source>
</evidence>
<dbReference type="Proteomes" id="UP000027361">
    <property type="component" value="Unassembled WGS sequence"/>
</dbReference>
<reference evidence="1 2" key="1">
    <citation type="submission" date="2014-05" db="EMBL/GenBank/DDBJ databases">
        <title>Draft genome sequence of a rare smut relative, Tilletiaria anomala UBC 951.</title>
        <authorList>
            <consortium name="DOE Joint Genome Institute"/>
            <person name="Toome M."/>
            <person name="Kuo A."/>
            <person name="Henrissat B."/>
            <person name="Lipzen A."/>
            <person name="Tritt A."/>
            <person name="Yoshinaga Y."/>
            <person name="Zane M."/>
            <person name="Barry K."/>
            <person name="Grigoriev I.V."/>
            <person name="Spatafora J.W."/>
            <person name="Aimea M.C."/>
        </authorList>
    </citation>
    <scope>NUCLEOTIDE SEQUENCE [LARGE SCALE GENOMIC DNA]</scope>
    <source>
        <strain evidence="1 2">UBC 951</strain>
    </source>
</reference>
<proteinExistence type="predicted"/>
<dbReference type="GeneID" id="25261809"/>
<dbReference type="RefSeq" id="XP_013241880.1">
    <property type="nucleotide sequence ID" value="XM_013386426.1"/>
</dbReference>
<comment type="caution">
    <text evidence="1">The sequence shown here is derived from an EMBL/GenBank/DDBJ whole genome shotgun (WGS) entry which is preliminary data.</text>
</comment>
<gene>
    <name evidence="1" type="ORF">K437DRAFT_169700</name>
</gene>
<evidence type="ECO:0000313" key="1">
    <source>
        <dbReference type="EMBL" id="KDN41879.1"/>
    </source>
</evidence>
<dbReference type="EMBL" id="JMSN01000075">
    <property type="protein sequence ID" value="KDN41879.1"/>
    <property type="molecule type" value="Genomic_DNA"/>
</dbReference>
<dbReference type="InParanoid" id="A0A066VSW1"/>